<organism evidence="2 3">
    <name type="scientific">Prunus yedoensis var. nudiflora</name>
    <dbReference type="NCBI Taxonomy" id="2094558"/>
    <lineage>
        <taxon>Eukaryota</taxon>
        <taxon>Viridiplantae</taxon>
        <taxon>Streptophyta</taxon>
        <taxon>Embryophyta</taxon>
        <taxon>Tracheophyta</taxon>
        <taxon>Spermatophyta</taxon>
        <taxon>Magnoliopsida</taxon>
        <taxon>eudicotyledons</taxon>
        <taxon>Gunneridae</taxon>
        <taxon>Pentapetalae</taxon>
        <taxon>rosids</taxon>
        <taxon>fabids</taxon>
        <taxon>Rosales</taxon>
        <taxon>Rosaceae</taxon>
        <taxon>Amygdaloideae</taxon>
        <taxon>Amygdaleae</taxon>
        <taxon>Prunus</taxon>
    </lineage>
</organism>
<feature type="compositionally biased region" description="Low complexity" evidence="1">
    <location>
        <begin position="1"/>
        <end position="17"/>
    </location>
</feature>
<proteinExistence type="predicted"/>
<evidence type="ECO:0000256" key="1">
    <source>
        <dbReference type="SAM" id="MobiDB-lite"/>
    </source>
</evidence>
<name>A0A314Y5K3_PRUYE</name>
<evidence type="ECO:0000313" key="2">
    <source>
        <dbReference type="EMBL" id="PQP99337.1"/>
    </source>
</evidence>
<comment type="caution">
    <text evidence="2">The sequence shown here is derived from an EMBL/GenBank/DDBJ whole genome shotgun (WGS) entry which is preliminary data.</text>
</comment>
<feature type="region of interest" description="Disordered" evidence="1">
    <location>
        <begin position="1"/>
        <end position="29"/>
    </location>
</feature>
<dbReference type="STRING" id="2094558.A0A314Y5K3"/>
<dbReference type="OrthoDB" id="1166717at2759"/>
<feature type="compositionally biased region" description="Polar residues" evidence="1">
    <location>
        <begin position="95"/>
        <end position="116"/>
    </location>
</feature>
<keyword evidence="3" id="KW-1185">Reference proteome</keyword>
<gene>
    <name evidence="2" type="ORF">Pyn_05362</name>
</gene>
<sequence length="167" mass="17890">MVSRPPSSGRPYGPSSSTDSRPFTRENKDDLKCNFCGQTRHTEDTCFHKHGVPEWFQELKKKLRTKERSSSGASGRRPPMVAATTGNKDVVPTQGDPSQALLTRLNPSESSLNTEETALGGVHGVPSNAGDDAQSPPDKPAPSIPQLLTKEETTSTCIGASEEDAVV</sequence>
<dbReference type="EMBL" id="PJQY01001829">
    <property type="protein sequence ID" value="PQP99337.1"/>
    <property type="molecule type" value="Genomic_DNA"/>
</dbReference>
<evidence type="ECO:0000313" key="3">
    <source>
        <dbReference type="Proteomes" id="UP000250321"/>
    </source>
</evidence>
<feature type="region of interest" description="Disordered" evidence="1">
    <location>
        <begin position="61"/>
        <end position="167"/>
    </location>
</feature>
<reference evidence="2 3" key="1">
    <citation type="submission" date="2018-02" db="EMBL/GenBank/DDBJ databases">
        <title>Draft genome of wild Prunus yedoensis var. nudiflora.</title>
        <authorList>
            <person name="Baek S."/>
            <person name="Kim J.-H."/>
            <person name="Choi K."/>
            <person name="Kim G.-B."/>
            <person name="Cho A."/>
            <person name="Jang H."/>
            <person name="Shin C.-H."/>
            <person name="Yu H.-J."/>
            <person name="Mun J.-H."/>
        </authorList>
    </citation>
    <scope>NUCLEOTIDE SEQUENCE [LARGE SCALE GENOMIC DNA]</scope>
    <source>
        <strain evidence="3">cv. Jeju island</strain>
        <tissue evidence="2">Leaf</tissue>
    </source>
</reference>
<dbReference type="AlphaFoldDB" id="A0A314Y5K3"/>
<protein>
    <submittedName>
        <fullName evidence="2">Uncharacterized protein</fullName>
    </submittedName>
</protein>
<accession>A0A314Y5K3</accession>
<dbReference type="Proteomes" id="UP000250321">
    <property type="component" value="Unassembled WGS sequence"/>
</dbReference>